<keyword evidence="2" id="KW-1185">Reference proteome</keyword>
<organism evidence="1 2">
    <name type="scientific">Pristionchus pacificus</name>
    <name type="common">Parasitic nematode worm</name>
    <dbReference type="NCBI Taxonomy" id="54126"/>
    <lineage>
        <taxon>Eukaryota</taxon>
        <taxon>Metazoa</taxon>
        <taxon>Ecdysozoa</taxon>
        <taxon>Nematoda</taxon>
        <taxon>Chromadorea</taxon>
        <taxon>Rhabditida</taxon>
        <taxon>Rhabditina</taxon>
        <taxon>Diplogasteromorpha</taxon>
        <taxon>Diplogasteroidea</taxon>
        <taxon>Neodiplogasteridae</taxon>
        <taxon>Pristionchus</taxon>
    </lineage>
</organism>
<name>A0A2A6BGR0_PRIPA</name>
<dbReference type="AlphaFoldDB" id="A0A2A6BGR0"/>
<reference evidence="1" key="2">
    <citation type="submission" date="2022-06" db="UniProtKB">
        <authorList>
            <consortium name="EnsemblMetazoa"/>
        </authorList>
    </citation>
    <scope>IDENTIFICATION</scope>
    <source>
        <strain evidence="1">PS312</strain>
    </source>
</reference>
<reference evidence="2" key="1">
    <citation type="journal article" date="2008" name="Nat. Genet.">
        <title>The Pristionchus pacificus genome provides a unique perspective on nematode lifestyle and parasitism.</title>
        <authorList>
            <person name="Dieterich C."/>
            <person name="Clifton S.W."/>
            <person name="Schuster L.N."/>
            <person name="Chinwalla A."/>
            <person name="Delehaunty K."/>
            <person name="Dinkelacker I."/>
            <person name="Fulton L."/>
            <person name="Fulton R."/>
            <person name="Godfrey J."/>
            <person name="Minx P."/>
            <person name="Mitreva M."/>
            <person name="Roeseler W."/>
            <person name="Tian H."/>
            <person name="Witte H."/>
            <person name="Yang S.P."/>
            <person name="Wilson R.K."/>
            <person name="Sommer R.J."/>
        </authorList>
    </citation>
    <scope>NUCLEOTIDE SEQUENCE [LARGE SCALE GENOMIC DNA]</scope>
    <source>
        <strain evidence="2">PS312</strain>
    </source>
</reference>
<evidence type="ECO:0000313" key="1">
    <source>
        <dbReference type="EnsemblMetazoa" id="PPA44424.1"/>
    </source>
</evidence>
<accession>A0A8R1Z376</accession>
<evidence type="ECO:0000313" key="2">
    <source>
        <dbReference type="Proteomes" id="UP000005239"/>
    </source>
</evidence>
<accession>A0A2A6BGR0</accession>
<proteinExistence type="predicted"/>
<protein>
    <submittedName>
        <fullName evidence="1">Uncharacterized protein</fullName>
    </submittedName>
</protein>
<dbReference type="EnsemblMetazoa" id="PPA44424.1">
    <property type="protein sequence ID" value="PPA44424.1"/>
    <property type="gene ID" value="WBGene00282793"/>
</dbReference>
<sequence length="71" mass="7823">MCRPFFVVVLMFALFTLLLLLLAVLSIEAAKSNVEIRLADSSPMQGVVILVVMINEFSNLFAGSENDSDMK</sequence>
<dbReference type="Proteomes" id="UP000005239">
    <property type="component" value="Unassembled WGS sequence"/>
</dbReference>
<gene>
    <name evidence="1" type="primary">WBGene00282793</name>
</gene>